<dbReference type="PANTHER" id="PTHR44591:SF19">
    <property type="entry name" value="TWO-COMPONENT RESPONSE REGULATOR-RELATED"/>
    <property type="match status" value="1"/>
</dbReference>
<feature type="modified residue" description="4-aspartylphosphate" evidence="2">
    <location>
        <position position="56"/>
    </location>
</feature>
<dbReference type="Proteomes" id="UP001198402">
    <property type="component" value="Unassembled WGS sequence"/>
</dbReference>
<evidence type="ECO:0000313" key="5">
    <source>
        <dbReference type="Proteomes" id="UP001198402"/>
    </source>
</evidence>
<keyword evidence="1 2" id="KW-0597">Phosphoprotein</keyword>
<dbReference type="InterPro" id="IPR050595">
    <property type="entry name" value="Bact_response_regulator"/>
</dbReference>
<dbReference type="PROSITE" id="PS50110">
    <property type="entry name" value="RESPONSE_REGULATORY"/>
    <property type="match status" value="1"/>
</dbReference>
<comment type="caution">
    <text evidence="4">The sequence shown here is derived from an EMBL/GenBank/DDBJ whole genome shotgun (WGS) entry which is preliminary data.</text>
</comment>
<evidence type="ECO:0000259" key="3">
    <source>
        <dbReference type="PROSITE" id="PS50110"/>
    </source>
</evidence>
<gene>
    <name evidence="4" type="ORF">LBV24_08885</name>
</gene>
<organism evidence="4 5">
    <name type="scientific">Winogradskyella vincentii</name>
    <dbReference type="NCBI Taxonomy" id="2877122"/>
    <lineage>
        <taxon>Bacteria</taxon>
        <taxon>Pseudomonadati</taxon>
        <taxon>Bacteroidota</taxon>
        <taxon>Flavobacteriia</taxon>
        <taxon>Flavobacteriales</taxon>
        <taxon>Flavobacteriaceae</taxon>
        <taxon>Winogradskyella</taxon>
    </lineage>
</organism>
<dbReference type="SMART" id="SM00448">
    <property type="entry name" value="REC"/>
    <property type="match status" value="1"/>
</dbReference>
<protein>
    <submittedName>
        <fullName evidence="4">Response regulator</fullName>
    </submittedName>
</protein>
<sequence>MTETKRKLLYVEDEKLNRMLFDKIFSKKYDVYIAESGEQGLDILMDHDDIPVVVSDLKMPHMDGLEFIGIAKNKHPQIKYFILTGFDMNEDIDIALKENLIHQYFMKPCNFNEIDMAIDNAMHL</sequence>
<reference evidence="5" key="1">
    <citation type="submission" date="2023-07" db="EMBL/GenBank/DDBJ databases">
        <authorList>
            <person name="Yue Y."/>
        </authorList>
    </citation>
    <scope>NUCLEOTIDE SEQUENCE [LARGE SCALE GENOMIC DNA]</scope>
    <source>
        <strain evidence="5">2Y89</strain>
    </source>
</reference>
<name>A0ABS7Y394_9FLAO</name>
<dbReference type="EMBL" id="JAIUJS010000004">
    <property type="protein sequence ID" value="MCA0153327.1"/>
    <property type="molecule type" value="Genomic_DNA"/>
</dbReference>
<keyword evidence="5" id="KW-1185">Reference proteome</keyword>
<evidence type="ECO:0000256" key="2">
    <source>
        <dbReference type="PROSITE-ProRule" id="PRU00169"/>
    </source>
</evidence>
<feature type="domain" description="Response regulatory" evidence="3">
    <location>
        <begin position="7"/>
        <end position="122"/>
    </location>
</feature>
<evidence type="ECO:0000256" key="1">
    <source>
        <dbReference type="ARBA" id="ARBA00022553"/>
    </source>
</evidence>
<dbReference type="Pfam" id="PF00072">
    <property type="entry name" value="Response_reg"/>
    <property type="match status" value="1"/>
</dbReference>
<dbReference type="RefSeq" id="WP_224478294.1">
    <property type="nucleotide sequence ID" value="NZ_JAIUJS010000004.1"/>
</dbReference>
<accession>A0ABS7Y394</accession>
<dbReference type="PANTHER" id="PTHR44591">
    <property type="entry name" value="STRESS RESPONSE REGULATOR PROTEIN 1"/>
    <property type="match status" value="1"/>
</dbReference>
<proteinExistence type="predicted"/>
<dbReference type="InterPro" id="IPR011006">
    <property type="entry name" value="CheY-like_superfamily"/>
</dbReference>
<dbReference type="SUPFAM" id="SSF52172">
    <property type="entry name" value="CheY-like"/>
    <property type="match status" value="1"/>
</dbReference>
<evidence type="ECO:0000313" key="4">
    <source>
        <dbReference type="EMBL" id="MCA0153327.1"/>
    </source>
</evidence>
<dbReference type="InterPro" id="IPR001789">
    <property type="entry name" value="Sig_transdc_resp-reg_receiver"/>
</dbReference>
<dbReference type="Gene3D" id="3.40.50.2300">
    <property type="match status" value="1"/>
</dbReference>